<feature type="transmembrane region" description="Helical" evidence="13">
    <location>
        <begin position="409"/>
        <end position="430"/>
    </location>
</feature>
<protein>
    <recommendedName>
        <fullName evidence="13">Probable potassium transport system protein Kup</fullName>
    </recommendedName>
</protein>
<keyword evidence="3 13" id="KW-0813">Transport</keyword>
<keyword evidence="9 13" id="KW-0630">Potassium</keyword>
<keyword evidence="4 13" id="KW-1003">Cell membrane</keyword>
<feature type="transmembrane region" description="Helical" evidence="13">
    <location>
        <begin position="255"/>
        <end position="278"/>
    </location>
</feature>
<feature type="transmembrane region" description="Helical" evidence="13">
    <location>
        <begin position="442"/>
        <end position="462"/>
    </location>
</feature>
<evidence type="ECO:0000259" key="16">
    <source>
        <dbReference type="Pfam" id="PF22776"/>
    </source>
</evidence>
<comment type="subcellular location">
    <subcellularLocation>
        <location evidence="13">Cell membrane</location>
        <topology evidence="13">Multi-pass membrane protein</topology>
    </subcellularLocation>
    <subcellularLocation>
        <location evidence="1">Membrane</location>
        <topology evidence="1">Multi-pass membrane protein</topology>
    </subcellularLocation>
</comment>
<evidence type="ECO:0000256" key="8">
    <source>
        <dbReference type="ARBA" id="ARBA00022847"/>
    </source>
</evidence>
<feature type="domain" description="K+ potassium transporter integral membrane" evidence="15">
    <location>
        <begin position="57"/>
        <end position="508"/>
    </location>
</feature>
<dbReference type="InterPro" id="IPR053952">
    <property type="entry name" value="K_trans_C"/>
</dbReference>
<dbReference type="PANTHER" id="PTHR30540:SF79">
    <property type="entry name" value="LOW AFFINITY POTASSIUM TRANSPORT SYSTEM PROTEIN KUP"/>
    <property type="match status" value="1"/>
</dbReference>
<dbReference type="HAMAP" id="MF_01522">
    <property type="entry name" value="Kup"/>
    <property type="match status" value="1"/>
</dbReference>
<evidence type="ECO:0000313" key="17">
    <source>
        <dbReference type="EMBL" id="KAA2213788.1"/>
    </source>
</evidence>
<keyword evidence="7 13" id="KW-0812">Transmembrane</keyword>
<feature type="transmembrane region" description="Helical" evidence="13">
    <location>
        <begin position="52"/>
        <end position="73"/>
    </location>
</feature>
<feature type="domain" description="K+ potassium transporter C-terminal" evidence="16">
    <location>
        <begin position="519"/>
        <end position="665"/>
    </location>
</feature>
<dbReference type="EMBL" id="VUKA01000002">
    <property type="protein sequence ID" value="KAA2213788.1"/>
    <property type="molecule type" value="Genomic_DNA"/>
</dbReference>
<evidence type="ECO:0000256" key="11">
    <source>
        <dbReference type="ARBA" id="ARBA00023065"/>
    </source>
</evidence>
<feature type="transmembrane region" description="Helical" evidence="13">
    <location>
        <begin position="332"/>
        <end position="361"/>
    </location>
</feature>
<evidence type="ECO:0000256" key="2">
    <source>
        <dbReference type="ARBA" id="ARBA00007019"/>
    </source>
</evidence>
<dbReference type="AlphaFoldDB" id="A0A5B2TIN7"/>
<evidence type="ECO:0000313" key="18">
    <source>
        <dbReference type="Proteomes" id="UP000322110"/>
    </source>
</evidence>
<feature type="transmembrane region" description="Helical" evidence="13">
    <location>
        <begin position="146"/>
        <end position="168"/>
    </location>
</feature>
<keyword evidence="10 13" id="KW-1133">Transmembrane helix</keyword>
<sequence length="665" mass="72172">MRPGGSSARRDAACPGDASCTAAPPRPTPCRRHQHGTAVTNQIHHPGAKNTLAPGLLLGVLGVVYGDIGTSPLYALRASLLHFSADGLERWEILGVLSLIFWSLVLVVTVKYVLLILRADNRGEGGILALMALAQRVGRGQSGRHLVMLIGIAGASLFFGDGIITPAISVLSAVEGLKVISPAFTDAVIPISLAVLLALFLVQYKGTHSIGKVFGPVTALWFGSLGVLGLVEIVREPAVLAALSPHYAIEFCFRYHLAAFIALGSVVLAVTGAEALYADMGHFGARPIRLVWLWAVLPALTLNYFGQGALLLADRAALENPFYLLAPEWFRLPLVVLATGATIIASQAMISGAFSIARQCVQLGFLPRMTITHTSETEEGQIYMPQVNIALLIGVVILVLSFHDSDSLAAAYGIAVTGTFLCTTCLAGLVFRRQFGWSRPAVAAVVAPMLALDAAFFISNVLKVPDGGWVPLLLGAWLFTVMLTWRRGRDLLFARFRQDSLPLKSFLARLPQSRTIRVPGIAVFMTSQADYVPNALLHNLKHNKVLHERVLFVTVENLDVPQAPQRREVAELAPGIHRVMLRYGFQETPNIPRELEALREYGVAFEPMQASYFLGRETLVAASVPKMAGWRQWLFSAMSRNAMPATEFFRIPSDRVVELGVRIAI</sequence>
<dbReference type="Pfam" id="PF22776">
    <property type="entry name" value="K_trans_C"/>
    <property type="match status" value="1"/>
</dbReference>
<keyword evidence="11 13" id="KW-0406">Ion transport</keyword>
<keyword evidence="6 13" id="KW-0633">Potassium transport</keyword>
<dbReference type="RefSeq" id="WP_149811444.1">
    <property type="nucleotide sequence ID" value="NZ_VUKA01000002.1"/>
</dbReference>
<evidence type="ECO:0000256" key="9">
    <source>
        <dbReference type="ARBA" id="ARBA00022958"/>
    </source>
</evidence>
<comment type="caution">
    <text evidence="17">The sequence shown here is derived from an EMBL/GenBank/DDBJ whole genome shotgun (WGS) entry which is preliminary data.</text>
</comment>
<evidence type="ECO:0000256" key="1">
    <source>
        <dbReference type="ARBA" id="ARBA00004141"/>
    </source>
</evidence>
<proteinExistence type="inferred from homology"/>
<comment type="catalytic activity">
    <reaction evidence="13">
        <text>K(+)(in) + H(+)(in) = K(+)(out) + H(+)(out)</text>
        <dbReference type="Rhea" id="RHEA:28490"/>
        <dbReference type="ChEBI" id="CHEBI:15378"/>
        <dbReference type="ChEBI" id="CHEBI:29103"/>
    </reaction>
</comment>
<comment type="function">
    <text evidence="13">Transport of potassium into the cell. Likely operates as a K(+):H(+) symporter.</text>
</comment>
<feature type="region of interest" description="Disordered" evidence="14">
    <location>
        <begin position="1"/>
        <end position="36"/>
    </location>
</feature>
<evidence type="ECO:0000256" key="5">
    <source>
        <dbReference type="ARBA" id="ARBA00022519"/>
    </source>
</evidence>
<organism evidence="17 18">
    <name type="scientific">Teichococcus oryzae</name>
    <dbReference type="NCBI Taxonomy" id="1608942"/>
    <lineage>
        <taxon>Bacteria</taxon>
        <taxon>Pseudomonadati</taxon>
        <taxon>Pseudomonadota</taxon>
        <taxon>Alphaproteobacteria</taxon>
        <taxon>Acetobacterales</taxon>
        <taxon>Roseomonadaceae</taxon>
        <taxon>Roseomonas</taxon>
    </lineage>
</organism>
<dbReference type="InterPro" id="IPR023051">
    <property type="entry name" value="Kup"/>
</dbReference>
<keyword evidence="8 13" id="KW-0769">Symport</keyword>
<dbReference type="GO" id="GO:0015079">
    <property type="term" value="F:potassium ion transmembrane transporter activity"/>
    <property type="evidence" value="ECO:0007669"/>
    <property type="project" value="UniProtKB-UniRule"/>
</dbReference>
<feature type="transmembrane region" description="Helical" evidence="13">
    <location>
        <begin position="290"/>
        <end position="312"/>
    </location>
</feature>
<feature type="transmembrane region" description="Helical" evidence="13">
    <location>
        <begin position="213"/>
        <end position="235"/>
    </location>
</feature>
<evidence type="ECO:0000256" key="7">
    <source>
        <dbReference type="ARBA" id="ARBA00022692"/>
    </source>
</evidence>
<evidence type="ECO:0000256" key="6">
    <source>
        <dbReference type="ARBA" id="ARBA00022538"/>
    </source>
</evidence>
<keyword evidence="18" id="KW-1185">Reference proteome</keyword>
<gene>
    <name evidence="13" type="primary">kup</name>
    <name evidence="17" type="ORF">F0Q34_06920</name>
</gene>
<evidence type="ECO:0000256" key="10">
    <source>
        <dbReference type="ARBA" id="ARBA00022989"/>
    </source>
</evidence>
<dbReference type="PANTHER" id="PTHR30540">
    <property type="entry name" value="OSMOTIC STRESS POTASSIUM TRANSPORTER"/>
    <property type="match status" value="1"/>
</dbReference>
<feature type="transmembrane region" description="Helical" evidence="13">
    <location>
        <begin position="180"/>
        <end position="201"/>
    </location>
</feature>
<dbReference type="InterPro" id="IPR003855">
    <property type="entry name" value="K+_transporter"/>
</dbReference>
<reference evidence="17 18" key="1">
    <citation type="journal article" date="2015" name="Int. J. Syst. Evol. Microbiol.">
        <title>Roseomonas oryzae sp. nov., isolated from paddy rhizosphere soil.</title>
        <authorList>
            <person name="Ramaprasad E.V."/>
            <person name="Sasikala Ch."/>
            <person name="Ramana Ch.V."/>
        </authorList>
    </citation>
    <scope>NUCLEOTIDE SEQUENCE [LARGE SCALE GENOMIC DNA]</scope>
    <source>
        <strain evidence="17 18">KCTC 42542</strain>
    </source>
</reference>
<evidence type="ECO:0000259" key="15">
    <source>
        <dbReference type="Pfam" id="PF02705"/>
    </source>
</evidence>
<comment type="similarity">
    <text evidence="2 13">Belongs to the HAK/KUP transporter (TC 2.A.72) family.</text>
</comment>
<evidence type="ECO:0000256" key="12">
    <source>
        <dbReference type="ARBA" id="ARBA00023136"/>
    </source>
</evidence>
<name>A0A5B2TIN7_9PROT</name>
<evidence type="ECO:0000256" key="4">
    <source>
        <dbReference type="ARBA" id="ARBA00022475"/>
    </source>
</evidence>
<dbReference type="OrthoDB" id="9805577at2"/>
<accession>A0A5B2TIN7</accession>
<feature type="transmembrane region" description="Helical" evidence="13">
    <location>
        <begin position="468"/>
        <end position="485"/>
    </location>
</feature>
<keyword evidence="5" id="KW-0997">Cell inner membrane</keyword>
<dbReference type="GO" id="GO:0015293">
    <property type="term" value="F:symporter activity"/>
    <property type="evidence" value="ECO:0007669"/>
    <property type="project" value="UniProtKB-UniRule"/>
</dbReference>
<feature type="transmembrane region" description="Helical" evidence="13">
    <location>
        <begin position="382"/>
        <end position="403"/>
    </location>
</feature>
<feature type="transmembrane region" description="Helical" evidence="13">
    <location>
        <begin position="93"/>
        <end position="114"/>
    </location>
</feature>
<evidence type="ECO:0000256" key="13">
    <source>
        <dbReference type="HAMAP-Rule" id="MF_01522"/>
    </source>
</evidence>
<evidence type="ECO:0000256" key="14">
    <source>
        <dbReference type="SAM" id="MobiDB-lite"/>
    </source>
</evidence>
<dbReference type="InterPro" id="IPR053951">
    <property type="entry name" value="K_trans_N"/>
</dbReference>
<keyword evidence="12 13" id="KW-0472">Membrane</keyword>
<evidence type="ECO:0000256" key="3">
    <source>
        <dbReference type="ARBA" id="ARBA00022448"/>
    </source>
</evidence>
<dbReference type="Pfam" id="PF02705">
    <property type="entry name" value="K_trans"/>
    <property type="match status" value="1"/>
</dbReference>
<dbReference type="Proteomes" id="UP000322110">
    <property type="component" value="Unassembled WGS sequence"/>
</dbReference>
<dbReference type="GO" id="GO:0005886">
    <property type="term" value="C:plasma membrane"/>
    <property type="evidence" value="ECO:0007669"/>
    <property type="project" value="UniProtKB-SubCell"/>
</dbReference>